<protein>
    <recommendedName>
        <fullName evidence="16">Paired domain-containing protein</fullName>
    </recommendedName>
</protein>
<dbReference type="GO" id="GO:0000978">
    <property type="term" value="F:RNA polymerase II cis-regulatory region sequence-specific DNA binding"/>
    <property type="evidence" value="ECO:0007669"/>
    <property type="project" value="TreeGrafter"/>
</dbReference>
<feature type="DNA-binding region" description="Homeobox" evidence="9">
    <location>
        <begin position="277"/>
        <end position="323"/>
    </location>
</feature>
<sequence length="426" mass="45744">MSKMPPIVAAPIPLPASSTSSNFAAHLRDMYSGGSGMGLGPNPAHPDLASQLSTLSALSAQHRQLMELQQRYLNASRMNGGGPPMPHPPNQGPTILPPSARLSTSPGSQGRPPGMIGGSKPKVATPEVVGKIESYKRENPTIFAWEIREKLIAEGVCTNSTAPSVSSINRILRNRAAERAAAEFARAAGYAGMYSPYASIPSHYYSPALISQIAANSSNPSQAAALLAASASVGGAVPPSSMPMMHKDDIRRSSPKMVEYDHKSEAGSCSDDERPQFRRSRTSFSPDQLEHLEKEFERSHYPDLKTREALSAKTTLSEARIQASQVEKAPSNEPLPPLRNGLKPDEPGPEGKKDSSPEGGKPGGRHFRPWISGTEPSPPSPSHTHNNVINNNNNEPNPWTRKSPPTSVDPSAVARFRFHPYKAPQS</sequence>
<organism evidence="14 15">
    <name type="scientific">Tigriopus californicus</name>
    <name type="common">Marine copepod</name>
    <dbReference type="NCBI Taxonomy" id="6832"/>
    <lineage>
        <taxon>Eukaryota</taxon>
        <taxon>Metazoa</taxon>
        <taxon>Ecdysozoa</taxon>
        <taxon>Arthropoda</taxon>
        <taxon>Crustacea</taxon>
        <taxon>Multicrustacea</taxon>
        <taxon>Hexanauplia</taxon>
        <taxon>Copepoda</taxon>
        <taxon>Harpacticoida</taxon>
        <taxon>Harpacticidae</taxon>
        <taxon>Tigriopus</taxon>
    </lineage>
</organism>
<evidence type="ECO:0000256" key="5">
    <source>
        <dbReference type="ARBA" id="ARBA00023015"/>
    </source>
</evidence>
<dbReference type="SUPFAM" id="SSF46689">
    <property type="entry name" value="Homeodomain-like"/>
    <property type="match status" value="2"/>
</dbReference>
<feature type="domain" description="Homeobox" evidence="12">
    <location>
        <begin position="275"/>
        <end position="322"/>
    </location>
</feature>
<dbReference type="InterPro" id="IPR001523">
    <property type="entry name" value="Paired_dom"/>
</dbReference>
<dbReference type="Gene3D" id="1.10.10.10">
    <property type="entry name" value="Winged helix-like DNA-binding domain superfamily/Winged helix DNA-binding domain"/>
    <property type="match status" value="1"/>
</dbReference>
<evidence type="ECO:0000256" key="9">
    <source>
        <dbReference type="PROSITE-ProRule" id="PRU00108"/>
    </source>
</evidence>
<dbReference type="Pfam" id="PF00292">
    <property type="entry name" value="PAX"/>
    <property type="match status" value="1"/>
</dbReference>
<evidence type="ECO:0000256" key="3">
    <source>
        <dbReference type="ARBA" id="ARBA00022473"/>
    </source>
</evidence>
<gene>
    <name evidence="14" type="ORF">TCAL_02584</name>
</gene>
<evidence type="ECO:0000256" key="6">
    <source>
        <dbReference type="ARBA" id="ARBA00023125"/>
    </source>
</evidence>
<dbReference type="Proteomes" id="UP000318571">
    <property type="component" value="Chromosome 3"/>
</dbReference>
<dbReference type="Gene3D" id="1.10.10.60">
    <property type="entry name" value="Homeodomain-like"/>
    <property type="match status" value="1"/>
</dbReference>
<keyword evidence="4" id="KW-0563">Paired box</keyword>
<dbReference type="PROSITE" id="PS51057">
    <property type="entry name" value="PAIRED_2"/>
    <property type="match status" value="1"/>
</dbReference>
<comment type="similarity">
    <text evidence="2">Belongs to the paired homeobox family.</text>
</comment>
<proteinExistence type="inferred from homology"/>
<dbReference type="STRING" id="6832.A0A553P8T0"/>
<dbReference type="GO" id="GO:0005634">
    <property type="term" value="C:nucleus"/>
    <property type="evidence" value="ECO:0007669"/>
    <property type="project" value="UniProtKB-SubCell"/>
</dbReference>
<accession>A0A553P8T0</accession>
<dbReference type="PROSITE" id="PS50071">
    <property type="entry name" value="HOMEOBOX_2"/>
    <property type="match status" value="1"/>
</dbReference>
<feature type="compositionally biased region" description="Basic and acidic residues" evidence="11">
    <location>
        <begin position="245"/>
        <end position="276"/>
    </location>
</feature>
<reference evidence="14 15" key="1">
    <citation type="journal article" date="2018" name="Nat. Ecol. Evol.">
        <title>Genomic signatures of mitonuclear coevolution across populations of Tigriopus californicus.</title>
        <authorList>
            <person name="Barreto F.S."/>
            <person name="Watson E.T."/>
            <person name="Lima T.G."/>
            <person name="Willett C.S."/>
            <person name="Edmands S."/>
            <person name="Li W."/>
            <person name="Burton R.S."/>
        </authorList>
    </citation>
    <scope>NUCLEOTIDE SEQUENCE [LARGE SCALE GENOMIC DNA]</scope>
    <source>
        <strain evidence="14 15">San Diego</strain>
    </source>
</reference>
<dbReference type="FunFam" id="1.10.10.10:FF:000003">
    <property type="entry name" value="Paired box protein Pax-6"/>
    <property type="match status" value="1"/>
</dbReference>
<dbReference type="AlphaFoldDB" id="A0A553P8T0"/>
<feature type="compositionally biased region" description="Basic and acidic residues" evidence="11">
    <location>
        <begin position="342"/>
        <end position="356"/>
    </location>
</feature>
<comment type="caution">
    <text evidence="14">The sequence shown here is derived from an EMBL/GenBank/DDBJ whole genome shotgun (WGS) entry which is preliminary data.</text>
</comment>
<dbReference type="OMA" id="SISPSAX"/>
<keyword evidence="15" id="KW-1185">Reference proteome</keyword>
<dbReference type="PANTHER" id="PTHR45636">
    <property type="entry name" value="PAIRED BOX PROTEIN PAX-6-RELATED-RELATED"/>
    <property type="match status" value="1"/>
</dbReference>
<keyword evidence="8 9" id="KW-0539">Nucleus</keyword>
<keyword evidence="3" id="KW-0217">Developmental protein</keyword>
<keyword evidence="7" id="KW-0804">Transcription</keyword>
<keyword evidence="5" id="KW-0805">Transcription regulation</keyword>
<evidence type="ECO:0000256" key="2">
    <source>
        <dbReference type="ARBA" id="ARBA00005733"/>
    </source>
</evidence>
<comment type="subcellular location">
    <subcellularLocation>
        <location evidence="1 9 10">Nucleus</location>
    </subcellularLocation>
</comment>
<evidence type="ECO:0000256" key="10">
    <source>
        <dbReference type="RuleBase" id="RU000682"/>
    </source>
</evidence>
<dbReference type="InterPro" id="IPR043565">
    <property type="entry name" value="PAX_fam"/>
</dbReference>
<evidence type="ECO:0000256" key="1">
    <source>
        <dbReference type="ARBA" id="ARBA00004123"/>
    </source>
</evidence>
<evidence type="ECO:0000256" key="8">
    <source>
        <dbReference type="ARBA" id="ARBA00023242"/>
    </source>
</evidence>
<feature type="region of interest" description="Disordered" evidence="11">
    <location>
        <begin position="237"/>
        <end position="289"/>
    </location>
</feature>
<evidence type="ECO:0000256" key="11">
    <source>
        <dbReference type="SAM" id="MobiDB-lite"/>
    </source>
</evidence>
<feature type="domain" description="Paired" evidence="13">
    <location>
        <begin position="48"/>
        <end position="175"/>
    </location>
</feature>
<evidence type="ECO:0000259" key="13">
    <source>
        <dbReference type="PROSITE" id="PS51057"/>
    </source>
</evidence>
<feature type="region of interest" description="Disordered" evidence="11">
    <location>
        <begin position="312"/>
        <end position="413"/>
    </location>
</feature>
<dbReference type="InterPro" id="IPR001356">
    <property type="entry name" value="HD"/>
</dbReference>
<feature type="compositionally biased region" description="Low complexity" evidence="11">
    <location>
        <begin position="386"/>
        <end position="397"/>
    </location>
</feature>
<feature type="region of interest" description="Disordered" evidence="11">
    <location>
        <begin position="77"/>
        <end position="123"/>
    </location>
</feature>
<evidence type="ECO:0000313" key="14">
    <source>
        <dbReference type="EMBL" id="TRY74093.1"/>
    </source>
</evidence>
<dbReference type="Pfam" id="PF00046">
    <property type="entry name" value="Homeodomain"/>
    <property type="match status" value="1"/>
</dbReference>
<dbReference type="PANTHER" id="PTHR45636:SF50">
    <property type="entry name" value="EYEGONE, ISOFORM A-RELATED"/>
    <property type="match status" value="1"/>
</dbReference>
<dbReference type="SMART" id="SM00351">
    <property type="entry name" value="PAX"/>
    <property type="match status" value="1"/>
</dbReference>
<dbReference type="CDD" id="cd00086">
    <property type="entry name" value="homeodomain"/>
    <property type="match status" value="1"/>
</dbReference>
<evidence type="ECO:0000313" key="15">
    <source>
        <dbReference type="Proteomes" id="UP000318571"/>
    </source>
</evidence>
<evidence type="ECO:0000256" key="4">
    <source>
        <dbReference type="ARBA" id="ARBA00022724"/>
    </source>
</evidence>
<dbReference type="InterPro" id="IPR009057">
    <property type="entry name" value="Homeodomain-like_sf"/>
</dbReference>
<dbReference type="GO" id="GO:0000981">
    <property type="term" value="F:DNA-binding transcription factor activity, RNA polymerase II-specific"/>
    <property type="evidence" value="ECO:0007669"/>
    <property type="project" value="TreeGrafter"/>
</dbReference>
<evidence type="ECO:0008006" key="16">
    <source>
        <dbReference type="Google" id="ProtNLM"/>
    </source>
</evidence>
<feature type="compositionally biased region" description="Polar residues" evidence="11">
    <location>
        <begin position="312"/>
        <end position="325"/>
    </location>
</feature>
<feature type="non-terminal residue" evidence="14">
    <location>
        <position position="426"/>
    </location>
</feature>
<name>A0A553P8T0_TIGCA</name>
<evidence type="ECO:0000259" key="12">
    <source>
        <dbReference type="PROSITE" id="PS50071"/>
    </source>
</evidence>
<dbReference type="InterPro" id="IPR036388">
    <property type="entry name" value="WH-like_DNA-bd_sf"/>
</dbReference>
<dbReference type="SMART" id="SM00389">
    <property type="entry name" value="HOX"/>
    <property type="match status" value="1"/>
</dbReference>
<dbReference type="EMBL" id="VCGU01000007">
    <property type="protein sequence ID" value="TRY74093.1"/>
    <property type="molecule type" value="Genomic_DNA"/>
</dbReference>
<keyword evidence="9 10" id="KW-0371">Homeobox</keyword>
<keyword evidence="6 9" id="KW-0238">DNA-binding</keyword>
<evidence type="ECO:0000256" key="7">
    <source>
        <dbReference type="ARBA" id="ARBA00023163"/>
    </source>
</evidence>